<dbReference type="GO" id="GO:0016020">
    <property type="term" value="C:membrane"/>
    <property type="evidence" value="ECO:0007669"/>
    <property type="project" value="TreeGrafter"/>
</dbReference>
<dbReference type="GO" id="GO:1902387">
    <property type="term" value="F:ceramide 1-phosphate binding"/>
    <property type="evidence" value="ECO:0007669"/>
    <property type="project" value="TreeGrafter"/>
</dbReference>
<dbReference type="OrthoDB" id="205255at2759"/>
<reference evidence="3" key="1">
    <citation type="journal article" date="2020" name="Nat. Commun.">
        <title>Large-scale genome sequencing of mycorrhizal fungi provides insights into the early evolution of symbiotic traits.</title>
        <authorList>
            <person name="Miyauchi S."/>
            <person name="Kiss E."/>
            <person name="Kuo A."/>
            <person name="Drula E."/>
            <person name="Kohler A."/>
            <person name="Sanchez-Garcia M."/>
            <person name="Morin E."/>
            <person name="Andreopoulos B."/>
            <person name="Barry K.W."/>
            <person name="Bonito G."/>
            <person name="Buee M."/>
            <person name="Carver A."/>
            <person name="Chen C."/>
            <person name="Cichocki N."/>
            <person name="Clum A."/>
            <person name="Culley D."/>
            <person name="Crous P.W."/>
            <person name="Fauchery L."/>
            <person name="Girlanda M."/>
            <person name="Hayes R.D."/>
            <person name="Keri Z."/>
            <person name="LaButti K."/>
            <person name="Lipzen A."/>
            <person name="Lombard V."/>
            <person name="Magnuson J."/>
            <person name="Maillard F."/>
            <person name="Murat C."/>
            <person name="Nolan M."/>
            <person name="Ohm R.A."/>
            <person name="Pangilinan J."/>
            <person name="Pereira M.F."/>
            <person name="Perotto S."/>
            <person name="Peter M."/>
            <person name="Pfister S."/>
            <person name="Riley R."/>
            <person name="Sitrit Y."/>
            <person name="Stielow J.B."/>
            <person name="Szollosi G."/>
            <person name="Zifcakova L."/>
            <person name="Stursova M."/>
            <person name="Spatafora J.W."/>
            <person name="Tedersoo L."/>
            <person name="Vaario L.M."/>
            <person name="Yamada A."/>
            <person name="Yan M."/>
            <person name="Wang P."/>
            <person name="Xu J."/>
            <person name="Bruns T."/>
            <person name="Baldrian P."/>
            <person name="Vilgalys R."/>
            <person name="Dunand C."/>
            <person name="Henrissat B."/>
            <person name="Grigoriev I.V."/>
            <person name="Hibbett D."/>
            <person name="Nagy L.G."/>
            <person name="Martin F.M."/>
        </authorList>
    </citation>
    <scope>NUCLEOTIDE SEQUENCE</scope>
    <source>
        <strain evidence="3">UH-Tt-Lm1</strain>
    </source>
</reference>
<dbReference type="SUPFAM" id="SSF110004">
    <property type="entry name" value="Glycolipid transfer protein, GLTP"/>
    <property type="match status" value="1"/>
</dbReference>
<dbReference type="InterPro" id="IPR036497">
    <property type="entry name" value="GLTP_sf"/>
</dbReference>
<evidence type="ECO:0000256" key="1">
    <source>
        <dbReference type="ARBA" id="ARBA00022448"/>
    </source>
</evidence>
<keyword evidence="4" id="KW-1185">Reference proteome</keyword>
<dbReference type="GO" id="GO:1902388">
    <property type="term" value="F:ceramide 1-phosphate transfer activity"/>
    <property type="evidence" value="ECO:0007669"/>
    <property type="project" value="TreeGrafter"/>
</dbReference>
<evidence type="ECO:0000313" key="3">
    <source>
        <dbReference type="EMBL" id="KAF9779321.1"/>
    </source>
</evidence>
<dbReference type="EMBL" id="WIUZ02000020">
    <property type="protein sequence ID" value="KAF9779321.1"/>
    <property type="molecule type" value="Genomic_DNA"/>
</dbReference>
<keyword evidence="1" id="KW-0813">Transport</keyword>
<proteinExistence type="predicted"/>
<reference evidence="3" key="2">
    <citation type="submission" date="2020-11" db="EMBL/GenBank/DDBJ databases">
        <authorList>
            <consortium name="DOE Joint Genome Institute"/>
            <person name="Kuo A."/>
            <person name="Miyauchi S."/>
            <person name="Kiss E."/>
            <person name="Drula E."/>
            <person name="Kohler A."/>
            <person name="Sanchez-Garcia M."/>
            <person name="Andreopoulos B."/>
            <person name="Barry K.W."/>
            <person name="Bonito G."/>
            <person name="Buee M."/>
            <person name="Carver A."/>
            <person name="Chen C."/>
            <person name="Cichocki N."/>
            <person name="Clum A."/>
            <person name="Culley D."/>
            <person name="Crous P.W."/>
            <person name="Fauchery L."/>
            <person name="Girlanda M."/>
            <person name="Hayes R."/>
            <person name="Keri Z."/>
            <person name="Labutti K."/>
            <person name="Lipzen A."/>
            <person name="Lombard V."/>
            <person name="Magnuson J."/>
            <person name="Maillard F."/>
            <person name="Morin E."/>
            <person name="Murat C."/>
            <person name="Nolan M."/>
            <person name="Ohm R."/>
            <person name="Pangilinan J."/>
            <person name="Pereira M."/>
            <person name="Perotto S."/>
            <person name="Peter M."/>
            <person name="Riley R."/>
            <person name="Sitrit Y."/>
            <person name="Stielow B."/>
            <person name="Szollosi G."/>
            <person name="Zifcakova L."/>
            <person name="Stursova M."/>
            <person name="Spatafora J.W."/>
            <person name="Tedersoo L."/>
            <person name="Vaario L.-M."/>
            <person name="Yamada A."/>
            <person name="Yan M."/>
            <person name="Wang P."/>
            <person name="Xu J."/>
            <person name="Bruns T."/>
            <person name="Baldrian P."/>
            <person name="Vilgalys R."/>
            <person name="Henrissat B."/>
            <person name="Grigoriev I.V."/>
            <person name="Hibbett D."/>
            <person name="Nagy L.G."/>
            <person name="Martin F.M."/>
        </authorList>
    </citation>
    <scope>NUCLEOTIDE SEQUENCE</scope>
    <source>
        <strain evidence="3">UH-Tt-Lm1</strain>
    </source>
</reference>
<dbReference type="AlphaFoldDB" id="A0A9P6H6R8"/>
<evidence type="ECO:0000259" key="2">
    <source>
        <dbReference type="Pfam" id="PF08718"/>
    </source>
</evidence>
<dbReference type="Gene3D" id="1.10.3520.10">
    <property type="entry name" value="Glycolipid transfer protein"/>
    <property type="match status" value="1"/>
</dbReference>
<protein>
    <submittedName>
        <fullName evidence="3">Glycolipid transfer protein</fullName>
    </submittedName>
</protein>
<dbReference type="PANTHER" id="PTHR10219">
    <property type="entry name" value="GLYCOLIPID TRANSFER PROTEIN-RELATED"/>
    <property type="match status" value="1"/>
</dbReference>
<evidence type="ECO:0000313" key="4">
    <source>
        <dbReference type="Proteomes" id="UP000736335"/>
    </source>
</evidence>
<accession>A0A9P6H6R8</accession>
<comment type="caution">
    <text evidence="3">The sequence shown here is derived from an EMBL/GenBank/DDBJ whole genome shotgun (WGS) entry which is preliminary data.</text>
</comment>
<dbReference type="Proteomes" id="UP000736335">
    <property type="component" value="Unassembled WGS sequence"/>
</dbReference>
<organism evidence="3 4">
    <name type="scientific">Thelephora terrestris</name>
    <dbReference type="NCBI Taxonomy" id="56493"/>
    <lineage>
        <taxon>Eukaryota</taxon>
        <taxon>Fungi</taxon>
        <taxon>Dikarya</taxon>
        <taxon>Basidiomycota</taxon>
        <taxon>Agaricomycotina</taxon>
        <taxon>Agaricomycetes</taxon>
        <taxon>Thelephorales</taxon>
        <taxon>Thelephoraceae</taxon>
        <taxon>Thelephora</taxon>
    </lineage>
</organism>
<gene>
    <name evidence="3" type="ORF">BJ322DRAFT_1089774</name>
</gene>
<feature type="domain" description="Glycolipid transfer protein" evidence="2">
    <location>
        <begin position="1"/>
        <end position="124"/>
    </location>
</feature>
<sequence length="162" mass="18366">MFDLLGIGVFSFVQVDLRSNIGGVRSRHMSHQQVSTTLEKLVTSEAQEGTRQSTACLVRLIRGLLFTCRALENMQADHTSELRACFKRSYDEVLRHHHGWFIQSAVTLAITAVPSRSDFYRRISQGSSHEKLDTELSKWLKGLNLIVVHMKRFLDEGGYGTV</sequence>
<name>A0A9P6H6R8_9AGAM</name>
<dbReference type="InterPro" id="IPR014830">
    <property type="entry name" value="Glycolipid_transfer_prot_dom"/>
</dbReference>
<dbReference type="PANTHER" id="PTHR10219:SF25">
    <property type="entry name" value="PLECKSTRIN HOMOLOGY DOMAIN-CONTAINING FAMILY A MEMBER 8"/>
    <property type="match status" value="1"/>
</dbReference>
<dbReference type="GO" id="GO:0005829">
    <property type="term" value="C:cytosol"/>
    <property type="evidence" value="ECO:0007669"/>
    <property type="project" value="TreeGrafter"/>
</dbReference>
<dbReference type="Pfam" id="PF08718">
    <property type="entry name" value="GLTP"/>
    <property type="match status" value="1"/>
</dbReference>